<evidence type="ECO:0000256" key="10">
    <source>
        <dbReference type="ARBA" id="ARBA00033096"/>
    </source>
</evidence>
<name>A0A3G2S9V8_MALR7</name>
<keyword evidence="3" id="KW-0479">Metal-binding</keyword>
<dbReference type="VEuPathDB" id="FungiDB:DNF11_3059"/>
<dbReference type="STRING" id="425264.A0A3G2S9V8"/>
<dbReference type="InterPro" id="IPR008949">
    <property type="entry name" value="Isoprenoid_synthase_dom_sf"/>
</dbReference>
<evidence type="ECO:0000256" key="1">
    <source>
        <dbReference type="ARBA" id="ARBA00001946"/>
    </source>
</evidence>
<dbReference type="PANTHER" id="PTHR12001">
    <property type="entry name" value="GERANYLGERANYL PYROPHOSPHATE SYNTHASE"/>
    <property type="match status" value="1"/>
</dbReference>
<evidence type="ECO:0000256" key="9">
    <source>
        <dbReference type="ARBA" id="ARBA00032873"/>
    </source>
</evidence>
<dbReference type="Gene3D" id="1.10.600.10">
    <property type="entry name" value="Farnesyl Diphosphate Synthase"/>
    <property type="match status" value="1"/>
</dbReference>
<dbReference type="PROSITE" id="PS00723">
    <property type="entry name" value="POLYPRENYL_SYNTHASE_1"/>
    <property type="match status" value="1"/>
</dbReference>
<proteinExistence type="inferred from homology"/>
<dbReference type="GO" id="GO:0008299">
    <property type="term" value="P:isoprenoid biosynthetic process"/>
    <property type="evidence" value="ECO:0007669"/>
    <property type="project" value="InterPro"/>
</dbReference>
<dbReference type="PANTHER" id="PTHR12001:SF44">
    <property type="entry name" value="GERANYLGERANYL PYROPHOSPHATE SYNTHASE"/>
    <property type="match status" value="1"/>
</dbReference>
<evidence type="ECO:0000256" key="4">
    <source>
        <dbReference type="ARBA" id="ARBA00022842"/>
    </source>
</evidence>
<keyword evidence="13" id="KW-1185">Reference proteome</keyword>
<evidence type="ECO:0000256" key="6">
    <source>
        <dbReference type="ARBA" id="ARBA00032380"/>
    </source>
</evidence>
<evidence type="ECO:0000313" key="13">
    <source>
        <dbReference type="Proteomes" id="UP000269793"/>
    </source>
</evidence>
<organism evidence="12 13">
    <name type="scientific">Malassezia restricta (strain ATCC 96810 / NBRC 103918 / CBS 7877)</name>
    <name type="common">Seborrheic dermatitis infection agent</name>
    <dbReference type="NCBI Taxonomy" id="425264"/>
    <lineage>
        <taxon>Eukaryota</taxon>
        <taxon>Fungi</taxon>
        <taxon>Dikarya</taxon>
        <taxon>Basidiomycota</taxon>
        <taxon>Ustilaginomycotina</taxon>
        <taxon>Malasseziomycetes</taxon>
        <taxon>Malasseziales</taxon>
        <taxon>Malasseziaceae</taxon>
        <taxon>Malassezia</taxon>
    </lineage>
</organism>
<dbReference type="GO" id="GO:0004659">
    <property type="term" value="F:prenyltransferase activity"/>
    <property type="evidence" value="ECO:0007669"/>
    <property type="project" value="InterPro"/>
</dbReference>
<dbReference type="SUPFAM" id="SSF48576">
    <property type="entry name" value="Terpenoid synthases"/>
    <property type="match status" value="1"/>
</dbReference>
<dbReference type="SFLD" id="SFLDS00005">
    <property type="entry name" value="Isoprenoid_Synthase_Type_I"/>
    <property type="match status" value="1"/>
</dbReference>
<evidence type="ECO:0000256" key="3">
    <source>
        <dbReference type="ARBA" id="ARBA00022723"/>
    </source>
</evidence>
<dbReference type="GO" id="GO:0046872">
    <property type="term" value="F:metal ion binding"/>
    <property type="evidence" value="ECO:0007669"/>
    <property type="project" value="UniProtKB-KW"/>
</dbReference>
<accession>A0A3G2S9V8</accession>
<evidence type="ECO:0000256" key="5">
    <source>
        <dbReference type="ARBA" id="ARBA00032052"/>
    </source>
</evidence>
<dbReference type="InterPro" id="IPR000092">
    <property type="entry name" value="Polyprenyl_synt"/>
</dbReference>
<evidence type="ECO:0000256" key="2">
    <source>
        <dbReference type="ARBA" id="ARBA00006706"/>
    </source>
</evidence>
<evidence type="ECO:0000256" key="8">
    <source>
        <dbReference type="ARBA" id="ARBA00032448"/>
    </source>
</evidence>
<protein>
    <recommendedName>
        <fullName evidence="9">(2E,6E)-farnesyl diphosphate synthase</fullName>
    </recommendedName>
    <alternativeName>
        <fullName evidence="8">Dimethylallyltranstransferase</fullName>
    </alternativeName>
    <alternativeName>
        <fullName evidence="7">Farnesyl diphosphate synthase</fullName>
    </alternativeName>
    <alternativeName>
        <fullName evidence="5">Farnesyltranstransferase</fullName>
    </alternativeName>
    <alternativeName>
        <fullName evidence="10">Geranylgeranyl diphosphate synthase</fullName>
    </alternativeName>
    <alternativeName>
        <fullName evidence="6">Geranyltranstransferase</fullName>
    </alternativeName>
</protein>
<dbReference type="Pfam" id="PF00348">
    <property type="entry name" value="polyprenyl_synt"/>
    <property type="match status" value="1"/>
</dbReference>
<evidence type="ECO:0000256" key="7">
    <source>
        <dbReference type="ARBA" id="ARBA00032424"/>
    </source>
</evidence>
<evidence type="ECO:0000256" key="11">
    <source>
        <dbReference type="RuleBase" id="RU004466"/>
    </source>
</evidence>
<keyword evidence="11 12" id="KW-0808">Transferase</keyword>
<reference evidence="12 13" key="1">
    <citation type="submission" date="2018-10" db="EMBL/GenBank/DDBJ databases">
        <title>Complete genome sequence of Malassezia restricta CBS 7877.</title>
        <authorList>
            <person name="Morand S.C."/>
            <person name="Bertignac M."/>
            <person name="Iltis A."/>
            <person name="Kolder I."/>
            <person name="Pirovano W."/>
            <person name="Jourdain R."/>
            <person name="Clavaud C."/>
        </authorList>
    </citation>
    <scope>NUCLEOTIDE SEQUENCE [LARGE SCALE GENOMIC DNA]</scope>
    <source>
        <strain evidence="12 13">CBS 7877</strain>
    </source>
</reference>
<sequence length="305" mass="34342">MGPPIAARLPAQPAWTPAQEAMIMEPYAYLDAQPGKEFRSHLLDAFHVWMPSVASEALTHIKALIRRLHHASLMIDDVEDASDMRRGAPAAHKVFGVAQTINTANYAYFQVLSDVAHWQPRALPALIRELEWLHRGQGLELYWREHATCPTESEYADMVVHKTGGLFRVALCLMDSVADTDAAPFMPLANLLGLLFQIRDDYLNLQPPSACDDITEGKFSFPLIHAVRTAKDATLLTMLQQHTQDPALKQQAVAYMQDVTNSFAYTRDVWHALHTQTRTEIARLERTWGENQAMHRLLDALRIGA</sequence>
<keyword evidence="4" id="KW-0460">Magnesium</keyword>
<comment type="cofactor">
    <cofactor evidence="1">
        <name>Mg(2+)</name>
        <dbReference type="ChEBI" id="CHEBI:18420"/>
    </cofactor>
</comment>
<evidence type="ECO:0000313" key="12">
    <source>
        <dbReference type="EMBL" id="AYO44009.1"/>
    </source>
</evidence>
<gene>
    <name evidence="12" type="primary">GGS</name>
    <name evidence="12" type="ORF">DNF11_3059</name>
</gene>
<dbReference type="EMBL" id="CP033152">
    <property type="protein sequence ID" value="AYO44009.1"/>
    <property type="molecule type" value="Genomic_DNA"/>
</dbReference>
<dbReference type="Proteomes" id="UP000269793">
    <property type="component" value="Chromosome V"/>
</dbReference>
<dbReference type="AlphaFoldDB" id="A0A3G2S9V8"/>
<dbReference type="PROSITE" id="PS00444">
    <property type="entry name" value="POLYPRENYL_SYNTHASE_2"/>
    <property type="match status" value="1"/>
</dbReference>
<dbReference type="InterPro" id="IPR033749">
    <property type="entry name" value="Polyprenyl_synt_CS"/>
</dbReference>
<comment type="similarity">
    <text evidence="2 11">Belongs to the FPP/GGPP synthase family.</text>
</comment>
<dbReference type="OrthoDB" id="6921389at2759"/>